<dbReference type="SUPFAM" id="SSF51735">
    <property type="entry name" value="NAD(P)-binding Rossmann-fold domains"/>
    <property type="match status" value="1"/>
</dbReference>
<dbReference type="EMBL" id="OZ034822">
    <property type="protein sequence ID" value="CAL1413141.1"/>
    <property type="molecule type" value="Genomic_DNA"/>
</dbReference>
<dbReference type="PANTHER" id="PTHR43180">
    <property type="entry name" value="3-OXOACYL-(ACYL-CARRIER-PROTEIN) REDUCTASE (AFU_ORTHOLOGUE AFUA_6G11210)"/>
    <property type="match status" value="1"/>
</dbReference>
<dbReference type="Pfam" id="PF13561">
    <property type="entry name" value="adh_short_C2"/>
    <property type="match status" value="1"/>
</dbReference>
<reference evidence="3 4" key="1">
    <citation type="submission" date="2024-04" db="EMBL/GenBank/DDBJ databases">
        <authorList>
            <person name="Fracassetti M."/>
        </authorList>
    </citation>
    <scope>NUCLEOTIDE SEQUENCE [LARGE SCALE GENOMIC DNA]</scope>
</reference>
<organism evidence="3 4">
    <name type="scientific">Linum trigynum</name>
    <dbReference type="NCBI Taxonomy" id="586398"/>
    <lineage>
        <taxon>Eukaryota</taxon>
        <taxon>Viridiplantae</taxon>
        <taxon>Streptophyta</taxon>
        <taxon>Embryophyta</taxon>
        <taxon>Tracheophyta</taxon>
        <taxon>Spermatophyta</taxon>
        <taxon>Magnoliopsida</taxon>
        <taxon>eudicotyledons</taxon>
        <taxon>Gunneridae</taxon>
        <taxon>Pentapetalae</taxon>
        <taxon>rosids</taxon>
        <taxon>fabids</taxon>
        <taxon>Malpighiales</taxon>
        <taxon>Linaceae</taxon>
        <taxon>Linum</taxon>
    </lineage>
</organism>
<evidence type="ECO:0000313" key="3">
    <source>
        <dbReference type="EMBL" id="CAL1413141.1"/>
    </source>
</evidence>
<proteinExistence type="inferred from homology"/>
<dbReference type="InterPro" id="IPR036291">
    <property type="entry name" value="NAD(P)-bd_dom_sf"/>
</dbReference>
<dbReference type="Gene3D" id="3.40.50.720">
    <property type="entry name" value="NAD(P)-binding Rossmann-like Domain"/>
    <property type="match status" value="1"/>
</dbReference>
<gene>
    <name evidence="3" type="ORF">LTRI10_LOCUS52392</name>
</gene>
<dbReference type="GO" id="GO:0016491">
    <property type="term" value="F:oxidoreductase activity"/>
    <property type="evidence" value="ECO:0007669"/>
    <property type="project" value="UniProtKB-KW"/>
</dbReference>
<comment type="similarity">
    <text evidence="1">Belongs to the short-chain dehydrogenases/reductases (SDR) family.</text>
</comment>
<dbReference type="Proteomes" id="UP001497516">
    <property type="component" value="Chromosome 9"/>
</dbReference>
<evidence type="ECO:0000256" key="2">
    <source>
        <dbReference type="ARBA" id="ARBA00023002"/>
    </source>
</evidence>
<sequence length="172" mass="18219">MFNNAGIMGQLAGMQIVTTDGQDLAKVLEVNVRGAFHCTKHAARVMTGEKRGAIIFTANSVTTTFGNAPHAYTTSKHVLAGLMKNLTVELGGYGIWVNSISPDGVTTPMAMNALGLDRRAVQKLGSQWASLKGTVLDENDVAEAALYLASDESKFVSELNLVVDGGYNLKSA</sequence>
<accession>A0AAV2GQT5</accession>
<dbReference type="PANTHER" id="PTHR43180:SF45">
    <property type="entry name" value="SECOISOLARICIRESINOL DEHYDROGENASE-LIKE ISOFORM X1"/>
    <property type="match status" value="1"/>
</dbReference>
<evidence type="ECO:0000256" key="1">
    <source>
        <dbReference type="ARBA" id="ARBA00006484"/>
    </source>
</evidence>
<evidence type="ECO:0000313" key="4">
    <source>
        <dbReference type="Proteomes" id="UP001497516"/>
    </source>
</evidence>
<name>A0AAV2GQT5_9ROSI</name>
<protein>
    <submittedName>
        <fullName evidence="3">Uncharacterized protein</fullName>
    </submittedName>
</protein>
<dbReference type="AlphaFoldDB" id="A0AAV2GQT5"/>
<keyword evidence="2" id="KW-0560">Oxidoreductase</keyword>
<keyword evidence="4" id="KW-1185">Reference proteome</keyword>
<dbReference type="InterPro" id="IPR002347">
    <property type="entry name" value="SDR_fam"/>
</dbReference>
<dbReference type="PRINTS" id="PR00081">
    <property type="entry name" value="GDHRDH"/>
</dbReference>